<name>A0ABM3RV37_SPIOL</name>
<protein>
    <submittedName>
        <fullName evidence="3">Uncharacterized protein</fullName>
    </submittedName>
</protein>
<evidence type="ECO:0000256" key="1">
    <source>
        <dbReference type="SAM" id="MobiDB-lite"/>
    </source>
</evidence>
<feature type="region of interest" description="Disordered" evidence="1">
    <location>
        <begin position="31"/>
        <end position="147"/>
    </location>
</feature>
<evidence type="ECO:0000313" key="2">
    <source>
        <dbReference type="Proteomes" id="UP000813463"/>
    </source>
</evidence>
<keyword evidence="2" id="KW-1185">Reference proteome</keyword>
<dbReference type="Proteomes" id="UP000813463">
    <property type="component" value="Chromosome 4"/>
</dbReference>
<accession>A0ABM3RV37</accession>
<reference evidence="3" key="2">
    <citation type="submission" date="2025-08" db="UniProtKB">
        <authorList>
            <consortium name="RefSeq"/>
        </authorList>
    </citation>
    <scope>IDENTIFICATION</scope>
    <source>
        <tissue evidence="3">Leaf</tissue>
    </source>
</reference>
<reference evidence="2" key="1">
    <citation type="journal article" date="2021" name="Nat. Commun.">
        <title>Genomic analyses provide insights into spinach domestication and the genetic basis of agronomic traits.</title>
        <authorList>
            <person name="Cai X."/>
            <person name="Sun X."/>
            <person name="Xu C."/>
            <person name="Sun H."/>
            <person name="Wang X."/>
            <person name="Ge C."/>
            <person name="Zhang Z."/>
            <person name="Wang Q."/>
            <person name="Fei Z."/>
            <person name="Jiao C."/>
            <person name="Wang Q."/>
        </authorList>
    </citation>
    <scope>NUCLEOTIDE SEQUENCE [LARGE SCALE GENOMIC DNA]</scope>
    <source>
        <strain evidence="2">cv. Varoflay</strain>
    </source>
</reference>
<evidence type="ECO:0000313" key="3">
    <source>
        <dbReference type="RefSeq" id="XP_056699479.1"/>
    </source>
</evidence>
<organism evidence="2 3">
    <name type="scientific">Spinacia oleracea</name>
    <name type="common">Spinach</name>
    <dbReference type="NCBI Taxonomy" id="3562"/>
    <lineage>
        <taxon>Eukaryota</taxon>
        <taxon>Viridiplantae</taxon>
        <taxon>Streptophyta</taxon>
        <taxon>Embryophyta</taxon>
        <taxon>Tracheophyta</taxon>
        <taxon>Spermatophyta</taxon>
        <taxon>Magnoliopsida</taxon>
        <taxon>eudicotyledons</taxon>
        <taxon>Gunneridae</taxon>
        <taxon>Pentapetalae</taxon>
        <taxon>Caryophyllales</taxon>
        <taxon>Chenopodiaceae</taxon>
        <taxon>Chenopodioideae</taxon>
        <taxon>Anserineae</taxon>
        <taxon>Spinacia</taxon>
    </lineage>
</organism>
<gene>
    <name evidence="3" type="primary">LOC130472458</name>
</gene>
<dbReference type="GeneID" id="130472458"/>
<sequence length="179" mass="18532">MSRLSPEDKGLVDVPTWLSLVYTDDIFKAVEAKKKDSTKKSDEGASGDASKEPTSSATKKRPASSAATPKPKRSFFKKLGTADATAKSSVSKPSAPLAGGEGAPIPQATNLPPKSKETSPKVAVDGDSVAEAAATEAATDKVDVPGAAAPGYRFLVEREEGQGVPRSSCWGRINVSAGW</sequence>
<proteinExistence type="predicted"/>
<feature type="compositionally biased region" description="Basic and acidic residues" evidence="1">
    <location>
        <begin position="31"/>
        <end position="43"/>
    </location>
</feature>
<dbReference type="RefSeq" id="XP_056699479.1">
    <property type="nucleotide sequence ID" value="XM_056843501.1"/>
</dbReference>